<dbReference type="AlphaFoldDB" id="A0AA88AM91"/>
<comment type="caution">
    <text evidence="1">The sequence shown here is derived from an EMBL/GenBank/DDBJ whole genome shotgun (WGS) entry which is preliminary data.</text>
</comment>
<gene>
    <name evidence="1" type="ORF">TIFTF001_015833</name>
</gene>
<accession>A0AA88AM91</accession>
<proteinExistence type="predicted"/>
<dbReference type="EMBL" id="BTGU01000023">
    <property type="protein sequence ID" value="GMN46651.1"/>
    <property type="molecule type" value="Genomic_DNA"/>
</dbReference>
<sequence>MKGSPPERSDGRWQCLTATAARRRYDGVKNRRRTIEMAKRRRARARPEVLW</sequence>
<dbReference type="Proteomes" id="UP001187192">
    <property type="component" value="Unassembled WGS sequence"/>
</dbReference>
<organism evidence="1 2">
    <name type="scientific">Ficus carica</name>
    <name type="common">Common fig</name>
    <dbReference type="NCBI Taxonomy" id="3494"/>
    <lineage>
        <taxon>Eukaryota</taxon>
        <taxon>Viridiplantae</taxon>
        <taxon>Streptophyta</taxon>
        <taxon>Embryophyta</taxon>
        <taxon>Tracheophyta</taxon>
        <taxon>Spermatophyta</taxon>
        <taxon>Magnoliopsida</taxon>
        <taxon>eudicotyledons</taxon>
        <taxon>Gunneridae</taxon>
        <taxon>Pentapetalae</taxon>
        <taxon>rosids</taxon>
        <taxon>fabids</taxon>
        <taxon>Rosales</taxon>
        <taxon>Moraceae</taxon>
        <taxon>Ficeae</taxon>
        <taxon>Ficus</taxon>
    </lineage>
</organism>
<evidence type="ECO:0000313" key="2">
    <source>
        <dbReference type="Proteomes" id="UP001187192"/>
    </source>
</evidence>
<keyword evidence="2" id="KW-1185">Reference proteome</keyword>
<evidence type="ECO:0000313" key="1">
    <source>
        <dbReference type="EMBL" id="GMN46651.1"/>
    </source>
</evidence>
<name>A0AA88AM91_FICCA</name>
<reference evidence="1" key="1">
    <citation type="submission" date="2023-07" db="EMBL/GenBank/DDBJ databases">
        <title>draft genome sequence of fig (Ficus carica).</title>
        <authorList>
            <person name="Takahashi T."/>
            <person name="Nishimura K."/>
        </authorList>
    </citation>
    <scope>NUCLEOTIDE SEQUENCE</scope>
</reference>
<protein>
    <submittedName>
        <fullName evidence="1">Uncharacterized protein</fullName>
    </submittedName>
</protein>